<sequence>MTTLLDHVIDAHGGLAPWRNATIIEADVTYGGPFWEFKGVPDFLGTDHVIADVHREHVILQQPSGRTIEFDRDAGTLTVTGPDGRHETLYNPRASFAGYTPDSRWSVAQAGYFRAYATWSYLVEPYLFTYPGVETAEIEPWIEDGERWRGLSVTFPATLDLHNTTQLYYFDDAGRQRRIDYQPDVNGGSPTAHYDTAHDTFDGVVVTTARRIHIRNEDRTPDRSWVPITLDVTGVRLK</sequence>
<protein>
    <submittedName>
        <fullName evidence="1">Uncharacterized protein</fullName>
    </submittedName>
</protein>
<dbReference type="Proteomes" id="UP001296706">
    <property type="component" value="Unassembled WGS sequence"/>
</dbReference>
<name>A0ABX1RHH0_9PSEU</name>
<accession>A0ABX1RHH0</accession>
<evidence type="ECO:0000313" key="1">
    <source>
        <dbReference type="EMBL" id="NMH79827.1"/>
    </source>
</evidence>
<keyword evidence="2" id="KW-1185">Reference proteome</keyword>
<dbReference type="EMBL" id="JAAXKY010000079">
    <property type="protein sequence ID" value="NMH79827.1"/>
    <property type="molecule type" value="Genomic_DNA"/>
</dbReference>
<evidence type="ECO:0000313" key="2">
    <source>
        <dbReference type="Proteomes" id="UP001296706"/>
    </source>
</evidence>
<reference evidence="1 2" key="1">
    <citation type="submission" date="2020-04" db="EMBL/GenBank/DDBJ databases">
        <authorList>
            <person name="Klaysubun C."/>
            <person name="Duangmal K."/>
            <person name="Lipun K."/>
        </authorList>
    </citation>
    <scope>NUCLEOTIDE SEQUENCE [LARGE SCALE GENOMIC DNA]</scope>
    <source>
        <strain evidence="1 2">JCM 11839</strain>
    </source>
</reference>
<comment type="caution">
    <text evidence="1">The sequence shown here is derived from an EMBL/GenBank/DDBJ whole genome shotgun (WGS) entry which is preliminary data.</text>
</comment>
<organism evidence="1 2">
    <name type="scientific">Pseudonocardia xinjiangensis</name>
    <dbReference type="NCBI Taxonomy" id="75289"/>
    <lineage>
        <taxon>Bacteria</taxon>
        <taxon>Bacillati</taxon>
        <taxon>Actinomycetota</taxon>
        <taxon>Actinomycetes</taxon>
        <taxon>Pseudonocardiales</taxon>
        <taxon>Pseudonocardiaceae</taxon>
        <taxon>Pseudonocardia</taxon>
    </lineage>
</organism>
<gene>
    <name evidence="1" type="ORF">HF577_22380</name>
</gene>
<dbReference type="RefSeq" id="WP_169397888.1">
    <property type="nucleotide sequence ID" value="NZ_BAAAJH010000006.1"/>
</dbReference>
<proteinExistence type="predicted"/>